<protein>
    <submittedName>
        <fullName evidence="2">Uncharacterized protein</fullName>
    </submittedName>
</protein>
<dbReference type="Proteomes" id="UP001359781">
    <property type="component" value="Unassembled WGS sequence"/>
</dbReference>
<evidence type="ECO:0000313" key="3">
    <source>
        <dbReference type="Proteomes" id="UP001359781"/>
    </source>
</evidence>
<name>A0ABU8P006_9CORY</name>
<comment type="caution">
    <text evidence="2">The sequence shown here is derived from an EMBL/GenBank/DDBJ whole genome shotgun (WGS) entry which is preliminary data.</text>
</comment>
<feature type="chain" id="PRO_5047063623" evidence="1">
    <location>
        <begin position="26"/>
        <end position="120"/>
    </location>
</feature>
<evidence type="ECO:0000313" key="2">
    <source>
        <dbReference type="EMBL" id="MEJ4100405.1"/>
    </source>
</evidence>
<reference evidence="2 3" key="1">
    <citation type="submission" date="2024-02" db="EMBL/GenBank/DDBJ databases">
        <title>Whole genome sequencing and characterization of Corynebacterium isolated from the ocular surface of dry eye disease sufferers.</title>
        <authorList>
            <person name="Naqvi M."/>
        </authorList>
    </citation>
    <scope>NUCLEOTIDE SEQUENCE [LARGE SCALE GENOMIC DNA]</scope>
    <source>
        <strain evidence="2 3">PCRF</strain>
    </source>
</reference>
<sequence>MKKARIGLALCLTAALGLAAPAATAAEAPTELTGNPVLREDIPEGIEGALAVIRANTRHMAQVVERELRGFSGHMCDHMAEGDFDVDHIPGILEREQGIGSRLIEVAQVTMTDSAEALSS</sequence>
<dbReference type="EMBL" id="JBAHVJ010000008">
    <property type="protein sequence ID" value="MEJ4100405.1"/>
    <property type="molecule type" value="Genomic_DNA"/>
</dbReference>
<accession>A0ABU8P006</accession>
<proteinExistence type="predicted"/>
<feature type="signal peptide" evidence="1">
    <location>
        <begin position="1"/>
        <end position="25"/>
    </location>
</feature>
<dbReference type="RefSeq" id="WP_337890684.1">
    <property type="nucleotide sequence ID" value="NZ_JBAHVI010000008.1"/>
</dbReference>
<evidence type="ECO:0000256" key="1">
    <source>
        <dbReference type="SAM" id="SignalP"/>
    </source>
</evidence>
<organism evidence="2 3">
    <name type="scientific">Corynebacterium mastitidis</name>
    <dbReference type="NCBI Taxonomy" id="161890"/>
    <lineage>
        <taxon>Bacteria</taxon>
        <taxon>Bacillati</taxon>
        <taxon>Actinomycetota</taxon>
        <taxon>Actinomycetes</taxon>
        <taxon>Mycobacteriales</taxon>
        <taxon>Corynebacteriaceae</taxon>
        <taxon>Corynebacterium</taxon>
    </lineage>
</organism>
<keyword evidence="3" id="KW-1185">Reference proteome</keyword>
<keyword evidence="1" id="KW-0732">Signal</keyword>
<gene>
    <name evidence="2" type="ORF">V5S96_08565</name>
</gene>